<feature type="signal peptide" evidence="2">
    <location>
        <begin position="1"/>
        <end position="43"/>
    </location>
</feature>
<dbReference type="InterPro" id="IPR029058">
    <property type="entry name" value="AB_hydrolase_fold"/>
</dbReference>
<dbReference type="SMART" id="SM00939">
    <property type="entry name" value="PepX_C"/>
    <property type="match status" value="1"/>
</dbReference>
<dbReference type="InterPro" id="IPR005674">
    <property type="entry name" value="CocE/Ser_esterase"/>
</dbReference>
<dbReference type="InterPro" id="IPR013736">
    <property type="entry name" value="Xaa-Pro_dipept_C"/>
</dbReference>
<organism evidence="4 5">
    <name type="scientific">Actinopolymorpha pittospori</name>
    <dbReference type="NCBI Taxonomy" id="648752"/>
    <lineage>
        <taxon>Bacteria</taxon>
        <taxon>Bacillati</taxon>
        <taxon>Actinomycetota</taxon>
        <taxon>Actinomycetes</taxon>
        <taxon>Propionibacteriales</taxon>
        <taxon>Actinopolymorphaceae</taxon>
        <taxon>Actinopolymorpha</taxon>
    </lineage>
</organism>
<evidence type="ECO:0000256" key="1">
    <source>
        <dbReference type="ARBA" id="ARBA00022801"/>
    </source>
</evidence>
<dbReference type="AlphaFoldDB" id="A0A927MPQ0"/>
<evidence type="ECO:0000259" key="3">
    <source>
        <dbReference type="SMART" id="SM00939"/>
    </source>
</evidence>
<dbReference type="PANTHER" id="PTHR43056">
    <property type="entry name" value="PEPTIDASE S9 PROLYL OLIGOPEPTIDASE"/>
    <property type="match status" value="1"/>
</dbReference>
<dbReference type="PANTHER" id="PTHR43056:SF10">
    <property type="entry name" value="COCE_NOND FAMILY, PUTATIVE (AFU_ORTHOLOGUE AFUA_7G00600)-RELATED"/>
    <property type="match status" value="1"/>
</dbReference>
<evidence type="ECO:0000313" key="5">
    <source>
        <dbReference type="Proteomes" id="UP000638648"/>
    </source>
</evidence>
<dbReference type="SUPFAM" id="SSF53474">
    <property type="entry name" value="alpha/beta-Hydrolases"/>
    <property type="match status" value="1"/>
</dbReference>
<dbReference type="Pfam" id="PF08530">
    <property type="entry name" value="PepX_C"/>
    <property type="match status" value="1"/>
</dbReference>
<dbReference type="Proteomes" id="UP000638648">
    <property type="component" value="Unassembled WGS sequence"/>
</dbReference>
<dbReference type="Pfam" id="PF02129">
    <property type="entry name" value="Peptidase_S15"/>
    <property type="match status" value="1"/>
</dbReference>
<dbReference type="EMBL" id="JADBEM010000001">
    <property type="protein sequence ID" value="MBE1604595.1"/>
    <property type="molecule type" value="Genomic_DNA"/>
</dbReference>
<dbReference type="RefSeq" id="WP_192749102.1">
    <property type="nucleotide sequence ID" value="NZ_BAABJL010000143.1"/>
</dbReference>
<name>A0A927MPQ0_9ACTN</name>
<dbReference type="InterPro" id="IPR050585">
    <property type="entry name" value="Xaa-Pro_dipeptidyl-ppase/CocE"/>
</dbReference>
<keyword evidence="5" id="KW-1185">Reference proteome</keyword>
<evidence type="ECO:0000313" key="4">
    <source>
        <dbReference type="EMBL" id="MBE1604595.1"/>
    </source>
</evidence>
<dbReference type="InterPro" id="IPR000383">
    <property type="entry name" value="Xaa-Pro-like_dom"/>
</dbReference>
<gene>
    <name evidence="4" type="ORF">HEB94_001443</name>
</gene>
<dbReference type="Gene3D" id="2.60.120.260">
    <property type="entry name" value="Galactose-binding domain-like"/>
    <property type="match status" value="1"/>
</dbReference>
<proteinExistence type="predicted"/>
<feature type="chain" id="PRO_5037174382" evidence="2">
    <location>
        <begin position="44"/>
        <end position="705"/>
    </location>
</feature>
<dbReference type="NCBIfam" id="TIGR00976">
    <property type="entry name" value="CocE_NonD"/>
    <property type="match status" value="1"/>
</dbReference>
<dbReference type="GO" id="GO:0008239">
    <property type="term" value="F:dipeptidyl-peptidase activity"/>
    <property type="evidence" value="ECO:0007669"/>
    <property type="project" value="InterPro"/>
</dbReference>
<feature type="domain" description="Xaa-Pro dipeptidyl-peptidase C-terminal" evidence="3">
    <location>
        <begin position="381"/>
        <end position="682"/>
    </location>
</feature>
<keyword evidence="2" id="KW-0732">Signal</keyword>
<keyword evidence="1" id="KW-0378">Hydrolase</keyword>
<accession>A0A927MPQ0</accession>
<comment type="caution">
    <text evidence="4">The sequence shown here is derived from an EMBL/GenBank/DDBJ whole genome shotgun (WGS) entry which is preliminary data.</text>
</comment>
<dbReference type="SUPFAM" id="SSF49785">
    <property type="entry name" value="Galactose-binding domain-like"/>
    <property type="match status" value="1"/>
</dbReference>
<evidence type="ECO:0000256" key="2">
    <source>
        <dbReference type="SAM" id="SignalP"/>
    </source>
</evidence>
<dbReference type="InterPro" id="IPR008979">
    <property type="entry name" value="Galactose-bd-like_sf"/>
</dbReference>
<dbReference type="Gene3D" id="3.40.50.1820">
    <property type="entry name" value="alpha/beta hydrolase"/>
    <property type="match status" value="2"/>
</dbReference>
<reference evidence="4" key="1">
    <citation type="submission" date="2020-10" db="EMBL/GenBank/DDBJ databases">
        <title>Sequencing the genomes of 1000 actinobacteria strains.</title>
        <authorList>
            <person name="Klenk H.-P."/>
        </authorList>
    </citation>
    <scope>NUCLEOTIDE SEQUENCE</scope>
    <source>
        <strain evidence="4">DSM 45354</strain>
    </source>
</reference>
<sequence>MDVKHPRARARGFRKRSLGLVVAVASSAAAVLTSIAVPQVASAAVPTFVDGLAQPVFSADSSDWVHDELWVESSVDNDGDGKLDRIHVDVTRPQETETDGLKVPVIYEDSPYYAGIGPGSWWPVDHELGQPPTSKPRQAPFETEDTSPTISTIYESTWLPRGFAVVHSESPGTGLSEGCPTGGRNETLAGKAVIDWLNGRAKGFTSLTSTTEVTADWTTGKVAMMGTSYNGTLPIQVATTGVDGLAAIVPISAISSVYDYRRSNGAMINTNTNRGGDQDVLAESVYSRADQEICQAQFARMRVEEDRITGDYNAFWDDRNYMNDVRNVHAAVLLAHGTNDGNVKMKNAAQFYEALKDQGVPHMFYLHQGGHGGAPPDVMINRWFTRYLYGVHNGVEELPRSWVVRESYACPARQTSAAGDQANTATLAVADSGELTLGFTATIPVTAADGTVSSQTRVIASIPDSTHITLASAVATGAGQRVADGASVRLACGNANPTPYPEWPDPKTGDANLNLTPGGRTAGGLLRTHAGGSSVETLTDDATINPQNLVAAASSPNRLVYKSPPLRQQVRISGAPSVSLRLAIDKPRANLTMYLVSYPATGNPTVITRGWADPLNRNSLSHEDPMAAGEFYPMRFALQPTDHVFAVGERIGLVVMSSDNIYTIRPAPGTQLSVRVDQSSLDLPVVGGPSALIRATCPVQARTCP</sequence>
<protein>
    <submittedName>
        <fullName evidence="4">Acyl esterase</fullName>
    </submittedName>
</protein>